<dbReference type="EC" id="3.2.1.2" evidence="3 8"/>
<dbReference type="PROSITE" id="PS00506">
    <property type="entry name" value="BETA_AMYLASE_1"/>
    <property type="match status" value="1"/>
</dbReference>
<evidence type="ECO:0000256" key="1">
    <source>
        <dbReference type="ARBA" id="ARBA00000546"/>
    </source>
</evidence>
<proteinExistence type="inferred from homology"/>
<dbReference type="GO" id="GO:0016161">
    <property type="term" value="F:beta-amylase activity"/>
    <property type="evidence" value="ECO:0007669"/>
    <property type="project" value="UniProtKB-EC"/>
</dbReference>
<dbReference type="PANTHER" id="PTHR31352:SF39">
    <property type="entry name" value="BETA-AMYLASE"/>
    <property type="match status" value="1"/>
</dbReference>
<reference evidence="9 10" key="1">
    <citation type="submission" date="2017-09" db="EMBL/GenBank/DDBJ databases">
        <authorList>
            <consortium name="International Durum Wheat Genome Sequencing Consortium (IDWGSC)"/>
            <person name="Milanesi L."/>
        </authorList>
    </citation>
    <scope>NUCLEOTIDE SEQUENCE [LARGE SCALE GENOMIC DNA]</scope>
    <source>
        <strain evidence="10">cv. Svevo</strain>
    </source>
</reference>
<evidence type="ECO:0000256" key="3">
    <source>
        <dbReference type="ARBA" id="ARBA00012594"/>
    </source>
</evidence>
<evidence type="ECO:0000256" key="5">
    <source>
        <dbReference type="ARBA" id="ARBA00023277"/>
    </source>
</evidence>
<evidence type="ECO:0000256" key="7">
    <source>
        <dbReference type="ARBA" id="ARBA00023326"/>
    </source>
</evidence>
<dbReference type="InterPro" id="IPR001554">
    <property type="entry name" value="Glyco_hydro_14"/>
</dbReference>
<evidence type="ECO:0000256" key="4">
    <source>
        <dbReference type="ARBA" id="ARBA00022801"/>
    </source>
</evidence>
<protein>
    <recommendedName>
        <fullName evidence="3 8">Beta-amylase</fullName>
        <ecNumber evidence="3 8">3.2.1.2</ecNumber>
    </recommendedName>
</protein>
<dbReference type="Gramene" id="TRITD4Bv1G206310.11">
    <property type="protein sequence ID" value="TRITD4Bv1G206310.11"/>
    <property type="gene ID" value="TRITD4Bv1G206310"/>
</dbReference>
<evidence type="ECO:0000256" key="8">
    <source>
        <dbReference type="RuleBase" id="RU000509"/>
    </source>
</evidence>
<comment type="catalytic activity">
    <reaction evidence="1 8">
        <text>Hydrolysis of (1-&gt;4)-alpha-D-glucosidic linkages in polysaccharides so as to remove successive maltose units from the non-reducing ends of the chains.</text>
        <dbReference type="EC" id="3.2.1.2"/>
    </reaction>
</comment>
<dbReference type="PANTHER" id="PTHR31352">
    <property type="entry name" value="BETA-AMYLASE 1, CHLOROPLASTIC"/>
    <property type="match status" value="1"/>
</dbReference>
<keyword evidence="10" id="KW-1185">Reference proteome</keyword>
<gene>
    <name evidence="9" type="ORF">TRITD_4Bv1G206310</name>
</gene>
<dbReference type="InterPro" id="IPR018238">
    <property type="entry name" value="Glyco_hydro_14_CS"/>
</dbReference>
<dbReference type="Pfam" id="PF01373">
    <property type="entry name" value="Glyco_hydro_14"/>
    <property type="match status" value="1"/>
</dbReference>
<evidence type="ECO:0000256" key="2">
    <source>
        <dbReference type="ARBA" id="ARBA00005652"/>
    </source>
</evidence>
<dbReference type="Gene3D" id="3.20.20.80">
    <property type="entry name" value="Glycosidases"/>
    <property type="match status" value="1"/>
</dbReference>
<evidence type="ECO:0000313" key="9">
    <source>
        <dbReference type="EMBL" id="VAI11710.1"/>
    </source>
</evidence>
<dbReference type="EMBL" id="LT934118">
    <property type="protein sequence ID" value="VAI11710.1"/>
    <property type="molecule type" value="Genomic_DNA"/>
</dbReference>
<keyword evidence="7 8" id="KW-0624">Polysaccharide degradation</keyword>
<sequence length="248" mass="27732">MEASVQQGNYVQVYVMLPLDAVSVNNRFEKGDELRPQLKRLVDAGVDGVMVDVWWGLVEAKGPRVYDWSAYKQLFKLVHEAGLKLQAIMSLHQCGGNVGDVVNIPIPQWVRDVGASDPDIFYTDQHGTRNIEYLTLGVDDQPLFHGRSAVDRCMPITWQAVGLGPAGELRYPSYPQSHGWSFPICSAMISTCKQTSKQQQRWLAILSGNFLTIPERTMTLLRELDSSWTTEHTSLSRGGFSLHGTPII</sequence>
<dbReference type="PROSITE" id="PS00679">
    <property type="entry name" value="BETA_AMYLASE_2"/>
    <property type="match status" value="1"/>
</dbReference>
<keyword evidence="6 8" id="KW-0326">Glycosidase</keyword>
<dbReference type="PRINTS" id="PR00750">
    <property type="entry name" value="BETAAMYLASE"/>
</dbReference>
<evidence type="ECO:0000256" key="6">
    <source>
        <dbReference type="ARBA" id="ARBA00023295"/>
    </source>
</evidence>
<dbReference type="GO" id="GO:0000272">
    <property type="term" value="P:polysaccharide catabolic process"/>
    <property type="evidence" value="ECO:0007669"/>
    <property type="project" value="UniProtKB-KW"/>
</dbReference>
<dbReference type="AlphaFoldDB" id="A0A9R0TD70"/>
<organism evidence="9 10">
    <name type="scientific">Triticum turgidum subsp. durum</name>
    <name type="common">Durum wheat</name>
    <name type="synonym">Triticum durum</name>
    <dbReference type="NCBI Taxonomy" id="4567"/>
    <lineage>
        <taxon>Eukaryota</taxon>
        <taxon>Viridiplantae</taxon>
        <taxon>Streptophyta</taxon>
        <taxon>Embryophyta</taxon>
        <taxon>Tracheophyta</taxon>
        <taxon>Spermatophyta</taxon>
        <taxon>Magnoliopsida</taxon>
        <taxon>Liliopsida</taxon>
        <taxon>Poales</taxon>
        <taxon>Poaceae</taxon>
        <taxon>BOP clade</taxon>
        <taxon>Pooideae</taxon>
        <taxon>Triticodae</taxon>
        <taxon>Triticeae</taxon>
        <taxon>Triticinae</taxon>
        <taxon>Triticum</taxon>
    </lineage>
</organism>
<dbReference type="InterPro" id="IPR017853">
    <property type="entry name" value="GH"/>
</dbReference>
<name>A0A9R0TD70_TRITD</name>
<dbReference type="Proteomes" id="UP000324705">
    <property type="component" value="Chromosome 4B"/>
</dbReference>
<evidence type="ECO:0000313" key="10">
    <source>
        <dbReference type="Proteomes" id="UP000324705"/>
    </source>
</evidence>
<comment type="similarity">
    <text evidence="2 8">Belongs to the glycosyl hydrolase 14 family.</text>
</comment>
<keyword evidence="5 8" id="KW-0119">Carbohydrate metabolism</keyword>
<accession>A0A9R0TD70</accession>
<keyword evidence="4 8" id="KW-0378">Hydrolase</keyword>
<dbReference type="SUPFAM" id="SSF51445">
    <property type="entry name" value="(Trans)glycosidases"/>
    <property type="match status" value="1"/>
</dbReference>